<sequence>MADKLDFDPSAFAADMQLRTRKTRNFDKIEHDLPDPKSAAFQKTQAAALSAPVNVSAWLSRFAQWNPFGKAVDAGDIVWLMDNTAYRNPETDQWEAEFVAAVFENEPKCRVADIVSGIASTLGLADDAAERDVIEKRIIPFLWDIQAARVFWIEHKKKEIKLGPTSINGITTSVEPLHHAHKGSVVDATALVPQGTQGLHDMQTYYAGPEGWAIISDVDDTIKVTLTSDPLGILKTTFVDEPTPVPGMPELYSELQTLLPRDTPWFYLSASPYNLYPLLREFRDRYFPQGTLILRDSSWRTVAGLLSALTMGTEEYKADRMKKIHSWLPKRKLILIGDSTQSDPEAYGEIYRTFPGWVKMILIRKATDVAAIGIEEKNQLERFEKAFKNVPVEAWHAFEEPIIHLVLTTTVTNGHTAASFEQGIKILYQSNAFEFEAMSAFMEFQRHHIAPDLNHLLTHIDTRVSIDFSDLVCYGSELEKTGRPQPIKFTMLCHTLSKMKQDLKLRFHVDMSNGEPWHRHTAESKRLAGQAIKTGLETLVGNGRVTCVIHGCGMNGFSELLKGIRSEKLEAGLKLNMCSHKPPSRYDSSSEEEQDDDASTDGESNGQVDEELQ</sequence>
<gene>
    <name evidence="3" type="ORF">FPCIR_7246</name>
</gene>
<dbReference type="GO" id="GO:0008195">
    <property type="term" value="F:phosphatidate phosphatase activity"/>
    <property type="evidence" value="ECO:0007669"/>
    <property type="project" value="InterPro"/>
</dbReference>
<dbReference type="PANTHER" id="PTHR28208:SF1">
    <property type="entry name" value="FILAMENT ORGANIZATION PROTEIN APP1-LIKE, PUTATIVE (AFU_ORTHOLOGUE AFUA_1G06650)-RELATED"/>
    <property type="match status" value="1"/>
</dbReference>
<dbReference type="OrthoDB" id="414243at2759"/>
<dbReference type="EMBL" id="JAAOAS010000170">
    <property type="protein sequence ID" value="KAF5588228.1"/>
    <property type="molecule type" value="Genomic_DNA"/>
</dbReference>
<feature type="region of interest" description="Disordered" evidence="1">
    <location>
        <begin position="577"/>
        <end position="613"/>
    </location>
</feature>
<protein>
    <submittedName>
        <fullName evidence="3">Actin filament organization app1</fullName>
    </submittedName>
</protein>
<reference evidence="3 4" key="1">
    <citation type="submission" date="2020-05" db="EMBL/GenBank/DDBJ databases">
        <title>Identification and distribution of gene clusters putatively required for synthesis of sphingolipid metabolism inhibitors in phylogenetically diverse species of the filamentous fungus Fusarium.</title>
        <authorList>
            <person name="Kim H.-S."/>
            <person name="Busman M."/>
            <person name="Brown D.W."/>
            <person name="Divon H."/>
            <person name="Uhlig S."/>
            <person name="Proctor R.H."/>
        </authorList>
    </citation>
    <scope>NUCLEOTIDE SEQUENCE [LARGE SCALE GENOMIC DNA]</scope>
    <source>
        <strain evidence="3 4">NRRL 36939</strain>
    </source>
</reference>
<feature type="compositionally biased region" description="Acidic residues" evidence="1">
    <location>
        <begin position="589"/>
        <end position="600"/>
    </location>
</feature>
<evidence type="ECO:0000313" key="3">
    <source>
        <dbReference type="EMBL" id="KAF5588228.1"/>
    </source>
</evidence>
<dbReference type="AlphaFoldDB" id="A0A8H5LBV0"/>
<feature type="domain" description="Phosphatidate phosphatase APP1 catalytic" evidence="2">
    <location>
        <begin position="212"/>
        <end position="365"/>
    </location>
</feature>
<dbReference type="Pfam" id="PF09949">
    <property type="entry name" value="APP1_cat"/>
    <property type="match status" value="1"/>
</dbReference>
<dbReference type="GO" id="GO:0030479">
    <property type="term" value="C:actin cortical patch"/>
    <property type="evidence" value="ECO:0007669"/>
    <property type="project" value="TreeGrafter"/>
</dbReference>
<comment type="caution">
    <text evidence="3">The sequence shown here is derived from an EMBL/GenBank/DDBJ whole genome shotgun (WGS) entry which is preliminary data.</text>
</comment>
<dbReference type="InterPro" id="IPR052935">
    <property type="entry name" value="Mg2+_PAP"/>
</dbReference>
<evidence type="ECO:0000256" key="1">
    <source>
        <dbReference type="SAM" id="MobiDB-lite"/>
    </source>
</evidence>
<keyword evidence="4" id="KW-1185">Reference proteome</keyword>
<evidence type="ECO:0000313" key="4">
    <source>
        <dbReference type="Proteomes" id="UP000546213"/>
    </source>
</evidence>
<accession>A0A8H5LBV0</accession>
<proteinExistence type="predicted"/>
<dbReference type="PANTHER" id="PTHR28208">
    <property type="entry name" value="PHOSPHATIDATE PHOSPHATASE APP1"/>
    <property type="match status" value="1"/>
</dbReference>
<evidence type="ECO:0000259" key="2">
    <source>
        <dbReference type="Pfam" id="PF09949"/>
    </source>
</evidence>
<dbReference type="Proteomes" id="UP000546213">
    <property type="component" value="Unassembled WGS sequence"/>
</dbReference>
<organism evidence="3 4">
    <name type="scientific">Fusarium pseudocircinatum</name>
    <dbReference type="NCBI Taxonomy" id="56676"/>
    <lineage>
        <taxon>Eukaryota</taxon>
        <taxon>Fungi</taxon>
        <taxon>Dikarya</taxon>
        <taxon>Ascomycota</taxon>
        <taxon>Pezizomycotina</taxon>
        <taxon>Sordariomycetes</taxon>
        <taxon>Hypocreomycetidae</taxon>
        <taxon>Hypocreales</taxon>
        <taxon>Nectriaceae</taxon>
        <taxon>Fusarium</taxon>
        <taxon>Fusarium fujikuroi species complex</taxon>
    </lineage>
</organism>
<name>A0A8H5LBV0_9HYPO</name>
<dbReference type="InterPro" id="IPR019236">
    <property type="entry name" value="APP1_cat"/>
</dbReference>